<evidence type="ECO:0000313" key="7">
    <source>
        <dbReference type="EMBL" id="CDZ77417.1"/>
    </source>
</evidence>
<dbReference type="GO" id="GO:0030313">
    <property type="term" value="C:cell envelope"/>
    <property type="evidence" value="ECO:0007669"/>
    <property type="project" value="UniProtKB-SubCell"/>
</dbReference>
<dbReference type="EMBL" id="CCSB01000002">
    <property type="protein sequence ID" value="CDZ77417.1"/>
    <property type="molecule type" value="Genomic_DNA"/>
</dbReference>
<dbReference type="SMART" id="SM00062">
    <property type="entry name" value="PBPb"/>
    <property type="match status" value="1"/>
</dbReference>
<proteinExistence type="inferred from homology"/>
<sequence length="254" mass="28510">MSIMKIVYFFVSLLFFSSFSLHAEGEVLKVAVNGYSPPFVMQSANKQLSGFDIELMENVCKSIKRTCQFEMMHFQDLIKAVQTKKADVAVSSIFITPERAALVNFSLPYLPSNALFLGPKDKIKGPFNLGMLNNSTIGVEKGTIFDKMADTLGIQNPKIVRYDKYADEIEALRDNSIDFALMDEPAARYWQIQSSGIFMALGQPMVYGSGADLGVAIAVNKEEGDLLNEINTALQEYKNSKDYKDNYDRYIAYF</sequence>
<dbReference type="OrthoDB" id="9768183at2"/>
<dbReference type="InterPro" id="IPR001638">
    <property type="entry name" value="Solute-binding_3/MltF_N"/>
</dbReference>
<dbReference type="PANTHER" id="PTHR35936:SF17">
    <property type="entry name" value="ARGININE-BINDING EXTRACELLULAR PROTEIN ARTP"/>
    <property type="match status" value="1"/>
</dbReference>
<evidence type="ECO:0000256" key="2">
    <source>
        <dbReference type="ARBA" id="ARBA00010333"/>
    </source>
</evidence>
<comment type="similarity">
    <text evidence="2 4">Belongs to the bacterial solute-binding protein 3 family.</text>
</comment>
<evidence type="ECO:0000256" key="4">
    <source>
        <dbReference type="RuleBase" id="RU003744"/>
    </source>
</evidence>
<dbReference type="Proteomes" id="UP000044071">
    <property type="component" value="Unassembled WGS sequence"/>
</dbReference>
<dbReference type="Pfam" id="PF00497">
    <property type="entry name" value="SBP_bac_3"/>
    <property type="match status" value="1"/>
</dbReference>
<comment type="subcellular location">
    <subcellularLocation>
        <location evidence="1">Cell envelope</location>
    </subcellularLocation>
</comment>
<evidence type="ECO:0000256" key="5">
    <source>
        <dbReference type="SAM" id="SignalP"/>
    </source>
</evidence>
<dbReference type="PROSITE" id="PS01039">
    <property type="entry name" value="SBP_BACTERIAL_3"/>
    <property type="match status" value="1"/>
</dbReference>
<evidence type="ECO:0000256" key="1">
    <source>
        <dbReference type="ARBA" id="ARBA00004196"/>
    </source>
</evidence>
<evidence type="ECO:0000313" key="8">
    <source>
        <dbReference type="Proteomes" id="UP000044071"/>
    </source>
</evidence>
<protein>
    <submittedName>
        <fullName evidence="7">Putative ABC transporter arginine-binding protein 2</fullName>
    </submittedName>
</protein>
<reference evidence="7 8" key="1">
    <citation type="submission" date="2014-06" db="EMBL/GenBank/DDBJ databases">
        <authorList>
            <person name="Urmite Genomes Urmite Genomes"/>
        </authorList>
    </citation>
    <scope>NUCLEOTIDE SEQUENCE [LARGE SCALE GENOMIC DNA]</scope>
</reference>
<dbReference type="SUPFAM" id="SSF53850">
    <property type="entry name" value="Periplasmic binding protein-like II"/>
    <property type="match status" value="1"/>
</dbReference>
<evidence type="ECO:0000259" key="6">
    <source>
        <dbReference type="SMART" id="SM00062"/>
    </source>
</evidence>
<dbReference type="Gene3D" id="3.40.190.10">
    <property type="entry name" value="Periplasmic binding protein-like II"/>
    <property type="match status" value="2"/>
</dbReference>
<dbReference type="CDD" id="cd13622">
    <property type="entry name" value="PBP2_Arg_3"/>
    <property type="match status" value="1"/>
</dbReference>
<keyword evidence="8" id="KW-1185">Reference proteome</keyword>
<evidence type="ECO:0000256" key="3">
    <source>
        <dbReference type="ARBA" id="ARBA00022729"/>
    </source>
</evidence>
<gene>
    <name evidence="7" type="primary">artI_1</name>
    <name evidence="7" type="ORF">BN59_01700</name>
</gene>
<feature type="chain" id="PRO_5009744053" evidence="5">
    <location>
        <begin position="24"/>
        <end position="254"/>
    </location>
</feature>
<dbReference type="eggNOG" id="COG0834">
    <property type="taxonomic scope" value="Bacteria"/>
</dbReference>
<feature type="domain" description="Solute-binding protein family 3/N-terminal" evidence="6">
    <location>
        <begin position="27"/>
        <end position="254"/>
    </location>
</feature>
<feature type="signal peptide" evidence="5">
    <location>
        <begin position="1"/>
        <end position="23"/>
    </location>
</feature>
<dbReference type="PANTHER" id="PTHR35936">
    <property type="entry name" value="MEMBRANE-BOUND LYTIC MUREIN TRANSGLYCOSYLASE F"/>
    <property type="match status" value="1"/>
</dbReference>
<accession>A0A078KWR4</accession>
<dbReference type="STRING" id="1034943.BN59_01700"/>
<name>A0A078KWR4_9GAMM</name>
<organism evidence="7 8">
    <name type="scientific">Legionella massiliensis</name>
    <dbReference type="NCBI Taxonomy" id="1034943"/>
    <lineage>
        <taxon>Bacteria</taxon>
        <taxon>Pseudomonadati</taxon>
        <taxon>Pseudomonadota</taxon>
        <taxon>Gammaproteobacteria</taxon>
        <taxon>Legionellales</taxon>
        <taxon>Legionellaceae</taxon>
        <taxon>Legionella</taxon>
    </lineage>
</organism>
<dbReference type="AlphaFoldDB" id="A0A078KWR4"/>
<dbReference type="InterPro" id="IPR018313">
    <property type="entry name" value="SBP_3_CS"/>
</dbReference>
<keyword evidence="3 5" id="KW-0732">Signal</keyword>